<keyword evidence="4 10" id="KW-0067">ATP-binding</keyword>
<dbReference type="Gene3D" id="1.20.1560.10">
    <property type="entry name" value="ABC transporter type 1, transmembrane domain"/>
    <property type="match status" value="1"/>
</dbReference>
<dbReference type="CDD" id="cd18548">
    <property type="entry name" value="ABC_6TM_Tm287_like"/>
    <property type="match status" value="1"/>
</dbReference>
<evidence type="ECO:0000256" key="4">
    <source>
        <dbReference type="ARBA" id="ARBA00022840"/>
    </source>
</evidence>
<feature type="transmembrane region" description="Helical" evidence="7">
    <location>
        <begin position="21"/>
        <end position="40"/>
    </location>
</feature>
<reference evidence="10 11" key="1">
    <citation type="submission" date="2024-06" db="EMBL/GenBank/DDBJ databases">
        <title>Genomic Encyclopedia of Type Strains, Phase IV (KMG-IV): sequencing the most valuable type-strain genomes for metagenomic binning, comparative biology and taxonomic classification.</title>
        <authorList>
            <person name="Goeker M."/>
        </authorList>
    </citation>
    <scope>NUCLEOTIDE SEQUENCE [LARGE SCALE GENOMIC DNA]</scope>
    <source>
        <strain evidence="10 11">DSM 28303</strain>
    </source>
</reference>
<dbReference type="SMART" id="SM00382">
    <property type="entry name" value="AAA"/>
    <property type="match status" value="1"/>
</dbReference>
<gene>
    <name evidence="10" type="ORF">ABID29_000359</name>
</gene>
<feature type="transmembrane region" description="Helical" evidence="7">
    <location>
        <begin position="232"/>
        <end position="256"/>
    </location>
</feature>
<protein>
    <submittedName>
        <fullName evidence="10">ATP-binding cassette subfamily C protein</fullName>
    </submittedName>
</protein>
<feature type="domain" description="ABC transmembrane type-1" evidence="9">
    <location>
        <begin position="16"/>
        <end position="298"/>
    </location>
</feature>
<evidence type="ECO:0000313" key="11">
    <source>
        <dbReference type="Proteomes" id="UP001549122"/>
    </source>
</evidence>
<dbReference type="InterPro" id="IPR039421">
    <property type="entry name" value="Type_1_exporter"/>
</dbReference>
<dbReference type="PANTHER" id="PTHR43394">
    <property type="entry name" value="ATP-DEPENDENT PERMEASE MDL1, MITOCHONDRIAL"/>
    <property type="match status" value="1"/>
</dbReference>
<dbReference type="Pfam" id="PF00664">
    <property type="entry name" value="ABC_membrane"/>
    <property type="match status" value="1"/>
</dbReference>
<keyword evidence="3" id="KW-0547">Nucleotide-binding</keyword>
<dbReference type="CDD" id="cd03228">
    <property type="entry name" value="ABCC_MRP_Like"/>
    <property type="match status" value="1"/>
</dbReference>
<dbReference type="Gene3D" id="3.40.50.300">
    <property type="entry name" value="P-loop containing nucleotide triphosphate hydrolases"/>
    <property type="match status" value="1"/>
</dbReference>
<dbReference type="RefSeq" id="WP_354363992.1">
    <property type="nucleotide sequence ID" value="NZ_JBEPLO010000003.1"/>
</dbReference>
<keyword evidence="5 7" id="KW-1133">Transmembrane helix</keyword>
<comment type="subcellular location">
    <subcellularLocation>
        <location evidence="1">Cell membrane</location>
        <topology evidence="1">Multi-pass membrane protein</topology>
    </subcellularLocation>
</comment>
<proteinExistence type="predicted"/>
<keyword evidence="11" id="KW-1185">Reference proteome</keyword>
<evidence type="ECO:0000256" key="2">
    <source>
        <dbReference type="ARBA" id="ARBA00022692"/>
    </source>
</evidence>
<dbReference type="PROSITE" id="PS50929">
    <property type="entry name" value="ABC_TM1F"/>
    <property type="match status" value="1"/>
</dbReference>
<dbReference type="PANTHER" id="PTHR43394:SF1">
    <property type="entry name" value="ATP-BINDING CASSETTE SUB-FAMILY B MEMBER 10, MITOCHONDRIAL"/>
    <property type="match status" value="1"/>
</dbReference>
<keyword evidence="6 7" id="KW-0472">Membrane</keyword>
<accession>A0ABV2FFA8</accession>
<evidence type="ECO:0000256" key="1">
    <source>
        <dbReference type="ARBA" id="ARBA00004651"/>
    </source>
</evidence>
<dbReference type="PROSITE" id="PS50893">
    <property type="entry name" value="ABC_TRANSPORTER_2"/>
    <property type="match status" value="1"/>
</dbReference>
<comment type="caution">
    <text evidence="10">The sequence shown here is derived from an EMBL/GenBank/DDBJ whole genome shotgun (WGS) entry which is preliminary data.</text>
</comment>
<dbReference type="Proteomes" id="UP001549122">
    <property type="component" value="Unassembled WGS sequence"/>
</dbReference>
<sequence length="578" mass="63126">MKELRIYFKGYVKEAFLGPTFKLLEAGFELTVPLIMASLIDQIIPKKDQGGLVLLVFYLFLLAACGALVAIVAQHVSAKAAVGYTNALTNALFAKVLQLPQSEKDRLGEASLLTRLSADTFQIQTGINLFLRLFLRAPIIVVGAILMAVRISPHVAGWFLGMVMLLVGLVFAISRVTAPLYQRTRKTMEGLVSLTREQVTGMRVVRAFGQRQMEEAGFINENQLYTNRQLTLGAWSAALAPLTYLVVNLSLLGLMWQGSHLVNQDRLSQGMLIALVNYLLQILTELLKAATLVTNLNQSYISAKRVQAVFEADEEELEAPLGLGSLPDKQAVTVKGLSFTYPGASAPALEGISIDLEQGGFLGIIGGTGSGKTTLVQLLSGLRSPSQGKFSLTYKGQPVPDLQTWRNWVAVVPQKAQLFKGTIRENLLMGLSPEDYQESDLWQALETAQASDFIREKEGGLDAKVSAFGRNFSGGQRQRLTIARGLLRRTPYLILDDATSALDYLTEARLLAALTERAGSQTLIIVSQRTRSLQAADTILVLEKGKQVGLGNHEHLMQECAIYRSIHLSQHAEEGGGL</sequence>
<dbReference type="InterPro" id="IPR003439">
    <property type="entry name" value="ABC_transporter-like_ATP-bd"/>
</dbReference>
<dbReference type="InterPro" id="IPR003593">
    <property type="entry name" value="AAA+_ATPase"/>
</dbReference>
<dbReference type="SUPFAM" id="SSF90123">
    <property type="entry name" value="ABC transporter transmembrane region"/>
    <property type="match status" value="1"/>
</dbReference>
<dbReference type="GO" id="GO:0005524">
    <property type="term" value="F:ATP binding"/>
    <property type="evidence" value="ECO:0007669"/>
    <property type="project" value="UniProtKB-KW"/>
</dbReference>
<dbReference type="InterPro" id="IPR027417">
    <property type="entry name" value="P-loop_NTPase"/>
</dbReference>
<dbReference type="InterPro" id="IPR011527">
    <property type="entry name" value="ABC1_TM_dom"/>
</dbReference>
<evidence type="ECO:0000259" key="8">
    <source>
        <dbReference type="PROSITE" id="PS50893"/>
    </source>
</evidence>
<dbReference type="Pfam" id="PF00005">
    <property type="entry name" value="ABC_tran"/>
    <property type="match status" value="1"/>
</dbReference>
<dbReference type="EMBL" id="JBEPLO010000003">
    <property type="protein sequence ID" value="MET3557250.1"/>
    <property type="molecule type" value="Genomic_DNA"/>
</dbReference>
<evidence type="ECO:0000256" key="6">
    <source>
        <dbReference type="ARBA" id="ARBA00023136"/>
    </source>
</evidence>
<evidence type="ECO:0000256" key="7">
    <source>
        <dbReference type="SAM" id="Phobius"/>
    </source>
</evidence>
<feature type="transmembrane region" description="Helical" evidence="7">
    <location>
        <begin position="155"/>
        <end position="178"/>
    </location>
</feature>
<feature type="transmembrane region" description="Helical" evidence="7">
    <location>
        <begin position="52"/>
        <end position="73"/>
    </location>
</feature>
<evidence type="ECO:0000256" key="5">
    <source>
        <dbReference type="ARBA" id="ARBA00022989"/>
    </source>
</evidence>
<name>A0ABV2FFA8_9STRE</name>
<feature type="domain" description="ABC transporter" evidence="8">
    <location>
        <begin position="332"/>
        <end position="569"/>
    </location>
</feature>
<evidence type="ECO:0000259" key="9">
    <source>
        <dbReference type="PROSITE" id="PS50929"/>
    </source>
</evidence>
<dbReference type="InterPro" id="IPR036640">
    <property type="entry name" value="ABC1_TM_sf"/>
</dbReference>
<evidence type="ECO:0000256" key="3">
    <source>
        <dbReference type="ARBA" id="ARBA00022741"/>
    </source>
</evidence>
<keyword evidence="2 7" id="KW-0812">Transmembrane</keyword>
<organism evidence="10 11">
    <name type="scientific">Streptococcus rupicaprae</name>
    <dbReference type="NCBI Taxonomy" id="759619"/>
    <lineage>
        <taxon>Bacteria</taxon>
        <taxon>Bacillati</taxon>
        <taxon>Bacillota</taxon>
        <taxon>Bacilli</taxon>
        <taxon>Lactobacillales</taxon>
        <taxon>Streptococcaceae</taxon>
        <taxon>Streptococcus</taxon>
    </lineage>
</organism>
<dbReference type="SUPFAM" id="SSF52540">
    <property type="entry name" value="P-loop containing nucleoside triphosphate hydrolases"/>
    <property type="match status" value="1"/>
</dbReference>
<feature type="transmembrane region" description="Helical" evidence="7">
    <location>
        <begin position="129"/>
        <end position="149"/>
    </location>
</feature>
<dbReference type="PROSITE" id="PS00211">
    <property type="entry name" value="ABC_TRANSPORTER_1"/>
    <property type="match status" value="1"/>
</dbReference>
<dbReference type="InterPro" id="IPR017871">
    <property type="entry name" value="ABC_transporter-like_CS"/>
</dbReference>
<evidence type="ECO:0000313" key="10">
    <source>
        <dbReference type="EMBL" id="MET3557250.1"/>
    </source>
</evidence>